<dbReference type="RefSeq" id="WP_081203980.1">
    <property type="nucleotide sequence ID" value="NZ_FOCZ01000007.1"/>
</dbReference>
<reference evidence="2" key="1">
    <citation type="submission" date="2016-04" db="EMBL/GenBank/DDBJ databases">
        <authorList>
            <person name="Chen L."/>
            <person name="Zhuang W."/>
            <person name="Wang G."/>
        </authorList>
    </citation>
    <scope>NUCLEOTIDE SEQUENCE [LARGE SCALE GENOMIC DNA]</scope>
    <source>
        <strain evidence="2">17621</strain>
    </source>
</reference>
<keyword evidence="2" id="KW-1185">Reference proteome</keyword>
<sequence length="62" mass="7158">MKDNTNHIEVMMFSKTMAAKWSQSELVKWFTTSILPAIEHQEKNTKKLFAGILRNDAPIHLS</sequence>
<proteinExistence type="predicted"/>
<dbReference type="Proteomes" id="UP000192610">
    <property type="component" value="Unassembled WGS sequence"/>
</dbReference>
<organism evidence="1 2">
    <name type="scientific">Niastella yeongjuensis</name>
    <dbReference type="NCBI Taxonomy" id="354355"/>
    <lineage>
        <taxon>Bacteria</taxon>
        <taxon>Pseudomonadati</taxon>
        <taxon>Bacteroidota</taxon>
        <taxon>Chitinophagia</taxon>
        <taxon>Chitinophagales</taxon>
        <taxon>Chitinophagaceae</taxon>
        <taxon>Niastella</taxon>
    </lineage>
</organism>
<gene>
    <name evidence="1" type="ORF">A4H97_15460</name>
</gene>
<dbReference type="EMBL" id="LVXG01000067">
    <property type="protein sequence ID" value="OQP40996.1"/>
    <property type="molecule type" value="Genomic_DNA"/>
</dbReference>
<evidence type="ECO:0000313" key="2">
    <source>
        <dbReference type="Proteomes" id="UP000192610"/>
    </source>
</evidence>
<name>A0A1V9E4H2_9BACT</name>
<accession>A0A1V9E4H2</accession>
<dbReference type="AlphaFoldDB" id="A0A1V9E4H2"/>
<evidence type="ECO:0000313" key="1">
    <source>
        <dbReference type="EMBL" id="OQP40996.1"/>
    </source>
</evidence>
<comment type="caution">
    <text evidence="1">The sequence shown here is derived from an EMBL/GenBank/DDBJ whole genome shotgun (WGS) entry which is preliminary data.</text>
</comment>
<protein>
    <submittedName>
        <fullName evidence="1">Uncharacterized protein</fullName>
    </submittedName>
</protein>